<dbReference type="PROSITE" id="PS51462">
    <property type="entry name" value="NUDIX"/>
    <property type="match status" value="1"/>
</dbReference>
<dbReference type="GO" id="GO:0016787">
    <property type="term" value="F:hydrolase activity"/>
    <property type="evidence" value="ECO:0007669"/>
    <property type="project" value="UniProtKB-KW"/>
</dbReference>
<organism evidence="5 6">
    <name type="scientific">Bittarella massiliensis</name>
    <name type="common">ex Durand et al. 2017</name>
    <dbReference type="NCBI Taxonomy" id="1720313"/>
    <lineage>
        <taxon>Bacteria</taxon>
        <taxon>Bacillati</taxon>
        <taxon>Bacillota</taxon>
        <taxon>Clostridia</taxon>
        <taxon>Eubacteriales</taxon>
        <taxon>Oscillospiraceae</taxon>
        <taxon>Bittarella (ex Durand et al. 2017)</taxon>
    </lineage>
</organism>
<proteinExistence type="predicted"/>
<evidence type="ECO:0000256" key="3">
    <source>
        <dbReference type="SAM" id="MobiDB-lite"/>
    </source>
</evidence>
<feature type="region of interest" description="Disordered" evidence="3">
    <location>
        <begin position="211"/>
        <end position="242"/>
    </location>
</feature>
<dbReference type="InterPro" id="IPR020084">
    <property type="entry name" value="NUDIX_hydrolase_CS"/>
</dbReference>
<dbReference type="InterPro" id="IPR015797">
    <property type="entry name" value="NUDIX_hydrolase-like_dom_sf"/>
</dbReference>
<name>A0AAQ1RX20_9FIRM</name>
<feature type="domain" description="Nudix hydrolase" evidence="4">
    <location>
        <begin position="1"/>
        <end position="147"/>
    </location>
</feature>
<accession>A0AAQ1RX20</accession>
<keyword evidence="2" id="KW-0378">Hydrolase</keyword>
<dbReference type="PANTHER" id="PTHR43046">
    <property type="entry name" value="GDP-MANNOSE MANNOSYL HYDROLASE"/>
    <property type="match status" value="1"/>
</dbReference>
<dbReference type="PANTHER" id="PTHR43046:SF14">
    <property type="entry name" value="MUTT_NUDIX FAMILY PROTEIN"/>
    <property type="match status" value="1"/>
</dbReference>
<dbReference type="InterPro" id="IPR000086">
    <property type="entry name" value="NUDIX_hydrolase_dom"/>
</dbReference>
<gene>
    <name evidence="5" type="ORF">SAMN05444424_2526</name>
</gene>
<evidence type="ECO:0000313" key="5">
    <source>
        <dbReference type="EMBL" id="SHG48288.1"/>
    </source>
</evidence>
<sequence length="242" mass="26038">MIRQAVGAIVRDRAGRFLLARKVRVDARQGDGAIPPEWGFVKGGVRPGEGAEEALWRELWEETGSRAFVLEAAFAEPISFSFPPEMAARLGFTGQETRMFLLRYTGRTPLSPADSEIDALEFVEERGVPAADGPPGEPGLLSQKPKKMSQSPLPFKLGWLLPPSFLFCPHPPATANAEALPGKRVASLCRAIPVKSLVPTDSEIDTLEFVEERGAPAADGPPGGPGPLPQKPKKNEPKSPSL</sequence>
<evidence type="ECO:0000259" key="4">
    <source>
        <dbReference type="PROSITE" id="PS51462"/>
    </source>
</evidence>
<dbReference type="Proteomes" id="UP000184089">
    <property type="component" value="Unassembled WGS sequence"/>
</dbReference>
<evidence type="ECO:0000256" key="2">
    <source>
        <dbReference type="ARBA" id="ARBA00022801"/>
    </source>
</evidence>
<feature type="compositionally biased region" description="Basic and acidic residues" evidence="3">
    <location>
        <begin position="233"/>
        <end position="242"/>
    </location>
</feature>
<dbReference type="Pfam" id="PF00293">
    <property type="entry name" value="NUDIX"/>
    <property type="match status" value="1"/>
</dbReference>
<dbReference type="EMBL" id="FQVY01000004">
    <property type="protein sequence ID" value="SHG48288.1"/>
    <property type="molecule type" value="Genomic_DNA"/>
</dbReference>
<comment type="cofactor">
    <cofactor evidence="1">
        <name>Mg(2+)</name>
        <dbReference type="ChEBI" id="CHEBI:18420"/>
    </cofactor>
</comment>
<dbReference type="PROSITE" id="PS00893">
    <property type="entry name" value="NUDIX_BOX"/>
    <property type="match status" value="1"/>
</dbReference>
<comment type="caution">
    <text evidence="5">The sequence shown here is derived from an EMBL/GenBank/DDBJ whole genome shotgun (WGS) entry which is preliminary data.</text>
</comment>
<evidence type="ECO:0000256" key="1">
    <source>
        <dbReference type="ARBA" id="ARBA00001946"/>
    </source>
</evidence>
<protein>
    <submittedName>
        <fullName evidence="5">8-oxo-dGTP pyrophosphatase MutT, NUDIX family</fullName>
    </submittedName>
</protein>
<reference evidence="6" key="1">
    <citation type="submission" date="2016-11" db="EMBL/GenBank/DDBJ databases">
        <authorList>
            <person name="Jaros S."/>
            <person name="Januszkiewicz K."/>
            <person name="Wedrychowicz H."/>
        </authorList>
    </citation>
    <scope>NUCLEOTIDE SEQUENCE [LARGE SCALE GENOMIC DNA]</scope>
    <source>
        <strain evidence="6">DSM 4029</strain>
    </source>
</reference>
<evidence type="ECO:0000313" key="6">
    <source>
        <dbReference type="Proteomes" id="UP000184089"/>
    </source>
</evidence>
<dbReference type="Gene3D" id="3.90.79.10">
    <property type="entry name" value="Nucleoside Triphosphate Pyrophosphohydrolase"/>
    <property type="match status" value="1"/>
</dbReference>
<dbReference type="AlphaFoldDB" id="A0AAQ1RX20"/>
<dbReference type="SUPFAM" id="SSF55811">
    <property type="entry name" value="Nudix"/>
    <property type="match status" value="1"/>
</dbReference>
<feature type="region of interest" description="Disordered" evidence="3">
    <location>
        <begin position="127"/>
        <end position="149"/>
    </location>
</feature>